<sequence>MSELWGSDKATEPAHRVPMLQVSPPRTDSTAEVEAASVDDDDGGNPFQMFCDELREEVGRACMENTAGGGVGTTGQDIENIEMSNTIKNNDVEMTETEVVAENRIEPTNNLFETEEHTPRRCPQSPIQLQEEDKDLLQDSYNGKGIEDDSGYGTGRKRIRISVDKYKARKPVLQSPGGDHLVFDRISPKSRYYKTPFIPSEKPVNRVLFPKAVRKKNSESQYQEQEKIQPENCEFSSDEEPEPQKEPEPENIYDPLSPYRHTWTDSNLVALYVLRRW</sequence>
<keyword evidence="3" id="KW-1185">Reference proteome</keyword>
<dbReference type="AlphaFoldDB" id="A0AAV9V281"/>
<evidence type="ECO:0000313" key="2">
    <source>
        <dbReference type="EMBL" id="KAK6353931.1"/>
    </source>
</evidence>
<gene>
    <name evidence="2" type="ORF">TWF730_008351</name>
</gene>
<protein>
    <submittedName>
        <fullName evidence="2">Uncharacterized protein</fullName>
    </submittedName>
</protein>
<reference evidence="2 3" key="1">
    <citation type="submission" date="2019-10" db="EMBL/GenBank/DDBJ databases">
        <authorList>
            <person name="Palmer J.M."/>
        </authorList>
    </citation>
    <scope>NUCLEOTIDE SEQUENCE [LARGE SCALE GENOMIC DNA]</scope>
    <source>
        <strain evidence="2 3">TWF730</strain>
    </source>
</reference>
<comment type="caution">
    <text evidence="2">The sequence shown here is derived from an EMBL/GenBank/DDBJ whole genome shotgun (WGS) entry which is preliminary data.</text>
</comment>
<feature type="region of interest" description="Disordered" evidence="1">
    <location>
        <begin position="1"/>
        <end position="47"/>
    </location>
</feature>
<organism evidence="2 3">
    <name type="scientific">Orbilia blumenaviensis</name>
    <dbReference type="NCBI Taxonomy" id="1796055"/>
    <lineage>
        <taxon>Eukaryota</taxon>
        <taxon>Fungi</taxon>
        <taxon>Dikarya</taxon>
        <taxon>Ascomycota</taxon>
        <taxon>Pezizomycotina</taxon>
        <taxon>Orbiliomycetes</taxon>
        <taxon>Orbiliales</taxon>
        <taxon>Orbiliaceae</taxon>
        <taxon>Orbilia</taxon>
    </lineage>
</organism>
<dbReference type="EMBL" id="JAVHNS010000005">
    <property type="protein sequence ID" value="KAK6353931.1"/>
    <property type="molecule type" value="Genomic_DNA"/>
</dbReference>
<dbReference type="Proteomes" id="UP001373714">
    <property type="component" value="Unassembled WGS sequence"/>
</dbReference>
<feature type="region of interest" description="Disordered" evidence="1">
    <location>
        <begin position="215"/>
        <end position="257"/>
    </location>
</feature>
<evidence type="ECO:0000313" key="3">
    <source>
        <dbReference type="Proteomes" id="UP001373714"/>
    </source>
</evidence>
<name>A0AAV9V281_9PEZI</name>
<accession>A0AAV9V281</accession>
<evidence type="ECO:0000256" key="1">
    <source>
        <dbReference type="SAM" id="MobiDB-lite"/>
    </source>
</evidence>
<proteinExistence type="predicted"/>